<evidence type="ECO:0000313" key="3">
    <source>
        <dbReference type="Proteomes" id="UP000320762"/>
    </source>
</evidence>
<sequence length="535" mass="60161">MPRRPPQPAGLTESPPFPRRSHRLQSRPLDLPQVVARNAKMLQEAACSDPQAGEPAGRKRKTMISEKVQHKTPLAKKACPSPLTNARTSDDSADAFILKGSNPIVRFADSEPLEPVYVLRESEAAIRAKAVTPEFLCAQASAAGIAEGDIRKVSRPPEALPNMQPKRRRSSITPISRQGYHYYRYPLRFALAFAFDTQELSKHLKATGQPYGHDHKKGINFLCDTLTIELGVRHWNGFASFPNENDKTHTVYMFIMSESDRPETLPWPEARIRKFQEIVGVKGMLPSVHPLQPKDTYRIVYVQGKKRKLRNTQENQKDQPPAKKPTPPPPSPPPAARTHVTTDSMRPRKTGKRAVHFEDGELEPIVATPSPMERAQAVSVEYLASQAAKSNEPESDIRKVACPEEAQPRLEPIRIEGRKGDYLRYPPIFILAYPYPITSIFQHLQARGRDVEGDIGLTLAALRKRVQAELGMEEGSGFVKSTSDEGCTAYVFVASWSDRPETLPYPEARIRKIQEILMVKDLPSVLPYRRKNKRL</sequence>
<feature type="region of interest" description="Disordered" evidence="1">
    <location>
        <begin position="308"/>
        <end position="361"/>
    </location>
</feature>
<reference evidence="2 3" key="1">
    <citation type="journal article" date="2019" name="New Phytol.">
        <title>Comparative genomics reveals unique wood-decay strategies and fruiting body development in the Schizophyllaceae.</title>
        <authorList>
            <person name="Almasi E."/>
            <person name="Sahu N."/>
            <person name="Krizsan K."/>
            <person name="Balint B."/>
            <person name="Kovacs G.M."/>
            <person name="Kiss B."/>
            <person name="Cseklye J."/>
            <person name="Drula E."/>
            <person name="Henrissat B."/>
            <person name="Nagy I."/>
            <person name="Chovatia M."/>
            <person name="Adam C."/>
            <person name="LaButti K."/>
            <person name="Lipzen A."/>
            <person name="Riley R."/>
            <person name="Grigoriev I.V."/>
            <person name="Nagy L.G."/>
        </authorList>
    </citation>
    <scope>NUCLEOTIDE SEQUENCE [LARGE SCALE GENOMIC DNA]</scope>
    <source>
        <strain evidence="2 3">NL-1724</strain>
    </source>
</reference>
<proteinExistence type="predicted"/>
<comment type="caution">
    <text evidence="2">The sequence shown here is derived from an EMBL/GenBank/DDBJ whole genome shotgun (WGS) entry which is preliminary data.</text>
</comment>
<dbReference type="Proteomes" id="UP000320762">
    <property type="component" value="Unassembled WGS sequence"/>
</dbReference>
<dbReference type="EMBL" id="VDMD01000002">
    <property type="protein sequence ID" value="TRM68694.1"/>
    <property type="molecule type" value="Genomic_DNA"/>
</dbReference>
<dbReference type="OrthoDB" id="10509215at2759"/>
<dbReference type="AlphaFoldDB" id="A0A550CV84"/>
<evidence type="ECO:0000313" key="2">
    <source>
        <dbReference type="EMBL" id="TRM68694.1"/>
    </source>
</evidence>
<accession>A0A550CV84</accession>
<feature type="compositionally biased region" description="Pro residues" evidence="1">
    <location>
        <begin position="322"/>
        <end position="335"/>
    </location>
</feature>
<organism evidence="2 3">
    <name type="scientific">Schizophyllum amplum</name>
    <dbReference type="NCBI Taxonomy" id="97359"/>
    <lineage>
        <taxon>Eukaryota</taxon>
        <taxon>Fungi</taxon>
        <taxon>Dikarya</taxon>
        <taxon>Basidiomycota</taxon>
        <taxon>Agaricomycotina</taxon>
        <taxon>Agaricomycetes</taxon>
        <taxon>Agaricomycetidae</taxon>
        <taxon>Agaricales</taxon>
        <taxon>Schizophyllaceae</taxon>
        <taxon>Schizophyllum</taxon>
    </lineage>
</organism>
<gene>
    <name evidence="2" type="ORF">BD626DRAFT_626955</name>
</gene>
<name>A0A550CV84_9AGAR</name>
<protein>
    <submittedName>
        <fullName evidence="2">Uncharacterized protein</fullName>
    </submittedName>
</protein>
<feature type="region of interest" description="Disordered" evidence="1">
    <location>
        <begin position="1"/>
        <end position="29"/>
    </location>
</feature>
<evidence type="ECO:0000256" key="1">
    <source>
        <dbReference type="SAM" id="MobiDB-lite"/>
    </source>
</evidence>
<keyword evidence="3" id="KW-1185">Reference proteome</keyword>